<dbReference type="Proteomes" id="UP000306630">
    <property type="component" value="Unassembled WGS sequence"/>
</dbReference>
<evidence type="ECO:0000256" key="4">
    <source>
        <dbReference type="ARBA" id="ARBA00023136"/>
    </source>
</evidence>
<comment type="subcellular location">
    <subcellularLocation>
        <location evidence="1">Membrane</location>
        <topology evidence="1">Multi-pass membrane protein</topology>
    </subcellularLocation>
</comment>
<dbReference type="RefSeq" id="WP_135993203.1">
    <property type="nucleotide sequence ID" value="NZ_SRYD01000025.1"/>
</dbReference>
<comment type="caution">
    <text evidence="6">The sequence shown here is derived from an EMBL/GenBank/DDBJ whole genome shotgun (WGS) entry which is preliminary data.</text>
</comment>
<accession>A0A4S2FXC6</accession>
<dbReference type="SUPFAM" id="SSF144091">
    <property type="entry name" value="Rhomboid-like"/>
    <property type="match status" value="1"/>
</dbReference>
<feature type="transmembrane region" description="Helical" evidence="5">
    <location>
        <begin position="120"/>
        <end position="138"/>
    </location>
</feature>
<dbReference type="EMBL" id="SRYD01000025">
    <property type="protein sequence ID" value="TGY74083.1"/>
    <property type="molecule type" value="Genomic_DNA"/>
</dbReference>
<keyword evidence="6" id="KW-0645">Protease</keyword>
<keyword evidence="3 5" id="KW-1133">Transmembrane helix</keyword>
<evidence type="ECO:0000256" key="2">
    <source>
        <dbReference type="ARBA" id="ARBA00022692"/>
    </source>
</evidence>
<reference evidence="6 7" key="1">
    <citation type="submission" date="2019-04" db="EMBL/GenBank/DDBJ databases">
        <title>Microbes associate with the intestines of laboratory mice.</title>
        <authorList>
            <person name="Navarre W."/>
            <person name="Wong E."/>
            <person name="Huang K."/>
            <person name="Tropini C."/>
            <person name="Ng K."/>
            <person name="Yu B."/>
        </authorList>
    </citation>
    <scope>NUCLEOTIDE SEQUENCE [LARGE SCALE GENOMIC DNA]</scope>
    <source>
        <strain evidence="6 7">NM06_A21</strain>
    </source>
</reference>
<keyword evidence="6" id="KW-0378">Hydrolase</keyword>
<proteinExistence type="predicted"/>
<keyword evidence="4 5" id="KW-0472">Membrane</keyword>
<feature type="transmembrane region" description="Helical" evidence="5">
    <location>
        <begin position="97"/>
        <end position="113"/>
    </location>
</feature>
<protein>
    <submittedName>
        <fullName evidence="6">Rhomboid family intramembrane serine protease</fullName>
    </submittedName>
</protein>
<dbReference type="Gene3D" id="1.20.1540.10">
    <property type="entry name" value="Rhomboid-like"/>
    <property type="match status" value="1"/>
</dbReference>
<gene>
    <name evidence="6" type="ORF">E5333_07345</name>
</gene>
<feature type="transmembrane region" description="Helical" evidence="5">
    <location>
        <begin position="7"/>
        <end position="26"/>
    </location>
</feature>
<evidence type="ECO:0000256" key="1">
    <source>
        <dbReference type="ARBA" id="ARBA00004141"/>
    </source>
</evidence>
<name>A0A4S2FXC6_9BACT</name>
<keyword evidence="2 5" id="KW-0812">Transmembrane</keyword>
<evidence type="ECO:0000256" key="5">
    <source>
        <dbReference type="SAM" id="Phobius"/>
    </source>
</evidence>
<dbReference type="GO" id="GO:0008233">
    <property type="term" value="F:peptidase activity"/>
    <property type="evidence" value="ECO:0007669"/>
    <property type="project" value="UniProtKB-KW"/>
</dbReference>
<dbReference type="AlphaFoldDB" id="A0A4S2FXC6"/>
<sequence length="165" mass="18279">MVQEKKAKTASLIITVVILLGSFIYVPDWSVIGVSKGCSLVARMGYSLFHVSLFHALINAWCLLGIVFLYNISIWRLLTAYIVAVLVPEFLLSDVPTVGLSCVCYVLLGSLIFEVKRKLYFQICMALYIAVGFFFPAVNAIIHVYGYLAGLMVGLLNAPLSCFKR</sequence>
<feature type="transmembrane region" description="Helical" evidence="5">
    <location>
        <begin position="144"/>
        <end position="163"/>
    </location>
</feature>
<dbReference type="GO" id="GO:0006508">
    <property type="term" value="P:proteolysis"/>
    <property type="evidence" value="ECO:0007669"/>
    <property type="project" value="UniProtKB-KW"/>
</dbReference>
<evidence type="ECO:0000256" key="3">
    <source>
        <dbReference type="ARBA" id="ARBA00022989"/>
    </source>
</evidence>
<evidence type="ECO:0000313" key="6">
    <source>
        <dbReference type="EMBL" id="TGY74083.1"/>
    </source>
</evidence>
<feature type="transmembrane region" description="Helical" evidence="5">
    <location>
        <begin position="46"/>
        <end position="67"/>
    </location>
</feature>
<evidence type="ECO:0000313" key="7">
    <source>
        <dbReference type="Proteomes" id="UP000306630"/>
    </source>
</evidence>
<dbReference type="InterPro" id="IPR035952">
    <property type="entry name" value="Rhomboid-like_sf"/>
</dbReference>
<dbReference type="GO" id="GO:0016020">
    <property type="term" value="C:membrane"/>
    <property type="evidence" value="ECO:0007669"/>
    <property type="project" value="UniProtKB-SubCell"/>
</dbReference>
<organism evidence="6 7">
    <name type="scientific">Muribaculum intestinale</name>
    <dbReference type="NCBI Taxonomy" id="1796646"/>
    <lineage>
        <taxon>Bacteria</taxon>
        <taxon>Pseudomonadati</taxon>
        <taxon>Bacteroidota</taxon>
        <taxon>Bacteroidia</taxon>
        <taxon>Bacteroidales</taxon>
        <taxon>Muribaculaceae</taxon>
        <taxon>Muribaculum</taxon>
    </lineage>
</organism>